<dbReference type="EMBL" id="JAPFFF010000017">
    <property type="protein sequence ID" value="KAK8863925.1"/>
    <property type="molecule type" value="Genomic_DNA"/>
</dbReference>
<evidence type="ECO:0000313" key="4">
    <source>
        <dbReference type="EMBL" id="KAK8863925.1"/>
    </source>
</evidence>
<comment type="caution">
    <text evidence="4">The sequence shown here is derived from an EMBL/GenBank/DDBJ whole genome shotgun (WGS) entry which is preliminary data.</text>
</comment>
<sequence length="2059" mass="232747">MDRFLNLQLDPSSSVPPIGKLIATVGDDTNLSFFKAGNFLHSGQTLNPIYTFVAIRDLISLSPLSINDPGNDQEKVEEYTKSLLPSSSFKWLYLLYSISSRKLSDDKELETAKNEYVFLQLHDFVVNANYDIPGVAQFVVGILCLAARLTDFIQTTFPSFTTPAFFDTIYKLLNRNQYPSPVIALTEFSAPELFSFLSPLALEYLPPANLFQDIAAMVHTAILRLLYRIFAFVLPENIEAFKTIIQPLCVNGLTIDVARSVLTQLFNGDENAASCYSDMIQYKLLTCDIARHSKETDRFKRSLNYQSSIQLSTSLHEIIKIAEGHPERWGSFLDQNPSTVADIVDIMSSESDSDFIIASAVLLRLGKAQFDNLELALNLFISSGSQKLRAELSQLLLLQPEKIVPLICKSFPVVCRFGSRSSIYFNFLSDLISKIEDPKPILQSLMESLKSEFVSIQLHPNSHIYTQLANYINVQGSYLDSQPCSVCNNPERPPTRKRLNEIQSESKYQHDAIYTKLKNPLLISAFSLSFNVKKRSRTPRTVRIYISSAELNQANDLLTTVPHWLHVSDLHFARDATSASVTLPLQLFATCLKFHFTEFWEDPSNSLVLRCPQCHNEIPDRRSGICPRCHENAYHCRECRGINYNHLDGFICKECGSSSYVSMDWTVTAVQSFSHTLVHSSEDVETSLTKCDELMGEAAKIFASLGVLRNSIEQTLSPTTNISVDERISKLKKYYNEECKSCIVKLTDIVQHVSAIRLSIALYLDLIDGQHQCSVSNMCYNCRATYIRKGLAFLAKAAETKAIESLNAPSLLISFIDSTTFTADAVGSLLMFCKIRPDLTNRVVELFKESLPNPSPHMVRLLCEIGTIDDKYKKQRFQAIAHATVISTEFINANGSMTPTVIQPLVASVLSSSLIIRKPQIQTELEVFQAWRKMTVKNDTENQEEVEKEVNLINPLDVMPLDTLKVLLVDCTSQSVRETIANLLKDSAKISQSQFSKVSKFILNILSSVESFSLNYEQAIDVLNFLLLDQVHQREALTSDLFDELVNLLEKESEKIFKLEHTLVLDLSVGCIVYMLTKLLTVFFNDNLNSRYILLRKREIIIRIIHIFFRIRCLIIQRSKFINDTLSLIKMQIISLLFKDIVIDEEDNIVFQNKEEGSSMFIRAAADSIKYGHQSVIRELSTILVPKPVVMNIPIITKKSRGQEDFMPGQMPKEPFMSRNVGTIMRQVKNKICTDLGMESLIEDDHGMELLVDNKIISLDLPIEDVYKKVWVPAKGETPMLVICRLQGLDGEATEPIINSFAREGTENVDKPEVKFAYTTVLCENDGFKPFLDALKSDMTPFFVTDAVVVLNCFVAVKENRVVLGKMGFIEVLFDIMEKIVAERKVRVKLLENLIHLCDSLIRENPSADSNPCNHIDFVFKCLNSPVIQENESLLSPILALIPPLASTSRESMQKVPHFFLNGLLPTKEDKNPDQKQEESSENKKEFNIYETPNSLQLLNGFGEFLLTIPADEPGNAIRDVIFQQPFLSDAVSYLEKLFPLSEGRNSDRWKQNVEVKSLPSLLKTLAGMVSSHESTQKLLLNKSLIQLLLELSTMTSSMSIGELASMVIEKACQEPSICSSAIKAEIDNRSKQAKEKALAEKKRVLEENKKSISSDYIKMIEELEDEENDWECCICKEGYAYLPNDQLGFYVFESKTALCSVTSTHFVCVHMKCHYRERSSDRSFSDRDRDRDRDRFPTRGHSKNSLSEWEAAAVRNCERPCNAIFPVPSDTLTLAAYRQSLIKFYENVSKSPDFTMNIVYDLKFHLNKLGEGSVIELSKGGGSMPNSVAIFPFLVYAGTFFMDSLDGPLTITSYEQSIAQQETTTTTAAATATTTATDSSFGIQSQKYTQRTVLEKRIEKMINGLEDPADSLALSLWILSLDDWIDVKLKLLKLFIKKLNNKSADDQSLFNAAKPIFIKFVIIDRMQKMMKKLTGIKSTLNESGFKLKSHRGEPWILDFLCKVASGGFALCNEWKDFGEEVEDEIIKMTDLRSAFLYLQIENELSQFASPFEWIRAQQ</sequence>
<evidence type="ECO:0000313" key="5">
    <source>
        <dbReference type="Proteomes" id="UP001470230"/>
    </source>
</evidence>
<feature type="region of interest" description="Disordered" evidence="2">
    <location>
        <begin position="1464"/>
        <end position="1487"/>
    </location>
</feature>
<feature type="compositionally biased region" description="Basic and acidic residues" evidence="2">
    <location>
        <begin position="1467"/>
        <end position="1487"/>
    </location>
</feature>
<dbReference type="InterPro" id="IPR025704">
    <property type="entry name" value="E3_Ub_ligase_UBR4_C"/>
</dbReference>
<keyword evidence="5" id="KW-1185">Reference proteome</keyword>
<dbReference type="Proteomes" id="UP001470230">
    <property type="component" value="Unassembled WGS sequence"/>
</dbReference>
<evidence type="ECO:0000256" key="2">
    <source>
        <dbReference type="SAM" id="MobiDB-lite"/>
    </source>
</evidence>
<feature type="region of interest" description="Disordered" evidence="2">
    <location>
        <begin position="1723"/>
        <end position="1743"/>
    </location>
</feature>
<proteinExistence type="inferred from homology"/>
<protein>
    <recommendedName>
        <fullName evidence="3">E3 ubiquitin ligase UBR4 C-terminal domain-containing protein</fullName>
    </recommendedName>
</protein>
<keyword evidence="1" id="KW-0862">Zinc</keyword>
<dbReference type="PANTHER" id="PTHR21725:SF1">
    <property type="entry name" value="E3 UBIQUITIN-PROTEIN LIGASE UBR4"/>
    <property type="match status" value="1"/>
</dbReference>
<comment type="similarity">
    <text evidence="1">Belongs to the UBR4 family.</text>
</comment>
<keyword evidence="1" id="KW-0479">Metal-binding</keyword>
<feature type="domain" description="E3 ubiquitin ligase UBR4 C-terminal" evidence="3">
    <location>
        <begin position="1211"/>
        <end position="2035"/>
    </location>
</feature>
<dbReference type="PANTHER" id="PTHR21725">
    <property type="entry name" value="E3 UBIQUITIN-PROTEIN LIGASE UBR4"/>
    <property type="match status" value="1"/>
</dbReference>
<name>A0ABR2IKN1_9EUKA</name>
<gene>
    <name evidence="4" type="ORF">M9Y10_011618</name>
</gene>
<feature type="compositionally biased region" description="Basic and acidic residues" evidence="2">
    <location>
        <begin position="1723"/>
        <end position="1738"/>
    </location>
</feature>
<dbReference type="Pfam" id="PF13764">
    <property type="entry name" value="E3_UbLigase_R4"/>
    <property type="match status" value="1"/>
</dbReference>
<dbReference type="SUPFAM" id="SSF48371">
    <property type="entry name" value="ARM repeat"/>
    <property type="match status" value="1"/>
</dbReference>
<keyword evidence="1" id="KW-0863">Zinc-finger</keyword>
<evidence type="ECO:0000256" key="1">
    <source>
        <dbReference type="PROSITE-ProRule" id="PRU01388"/>
    </source>
</evidence>
<organism evidence="4 5">
    <name type="scientific">Tritrichomonas musculus</name>
    <dbReference type="NCBI Taxonomy" id="1915356"/>
    <lineage>
        <taxon>Eukaryota</taxon>
        <taxon>Metamonada</taxon>
        <taxon>Parabasalia</taxon>
        <taxon>Tritrichomonadida</taxon>
        <taxon>Tritrichomonadidae</taxon>
        <taxon>Tritrichomonas</taxon>
    </lineage>
</organism>
<dbReference type="InterPro" id="IPR045189">
    <property type="entry name" value="UBR4-like"/>
</dbReference>
<reference evidence="4 5" key="1">
    <citation type="submission" date="2024-04" db="EMBL/GenBank/DDBJ databases">
        <title>Tritrichomonas musculus Genome.</title>
        <authorList>
            <person name="Alves-Ferreira E."/>
            <person name="Grigg M."/>
            <person name="Lorenzi H."/>
            <person name="Galac M."/>
        </authorList>
    </citation>
    <scope>NUCLEOTIDE SEQUENCE [LARGE SCALE GENOMIC DNA]</scope>
    <source>
        <strain evidence="4 5">EAF2021</strain>
    </source>
</reference>
<dbReference type="InterPro" id="IPR016024">
    <property type="entry name" value="ARM-type_fold"/>
</dbReference>
<evidence type="ECO:0000259" key="3">
    <source>
        <dbReference type="Pfam" id="PF13764"/>
    </source>
</evidence>
<accession>A0ABR2IKN1</accession>
<dbReference type="PROSITE" id="PS52043">
    <property type="entry name" value="UBR4_E3"/>
    <property type="match status" value="1"/>
</dbReference>
<feature type="region of interest" description="UBR4 E3 catalytic module" evidence="1">
    <location>
        <begin position="1557"/>
        <end position="2059"/>
    </location>
</feature>